<dbReference type="InterPro" id="IPR036013">
    <property type="entry name" value="Band_7/SPFH_dom_sf"/>
</dbReference>
<keyword evidence="2" id="KW-0449">Lipoprotein</keyword>
<name>A0ABZ0Z348_9CAUD</name>
<dbReference type="Pfam" id="PF01145">
    <property type="entry name" value="Band_7"/>
    <property type="match status" value="1"/>
</dbReference>
<sequence length="264" mass="29810">MKKIVLNLIVILMTCMSFVSCAYERVDAGCEGIYVNLYGDDKGVGEVSLCSGAVWYCPLTHDVFEYPTYIQTVDYPSFEVNSKDGTKFTVDPAVLVKIEDGKSPLIFKKYRKQLDEIVKNTLYVYIRDAARIEFNKYTADQIVSNREAVDKSFEERVRKSFANEHFILQQLTPGIGYPKSYEEAINAKNKAIQDEMRVSNEIRVAEAEAKKKIVLAEAEAKANKLKEQSLTPLLIQKMAIEKWSGNLPDTYVGSHGIPNLILGK</sequence>
<dbReference type="SUPFAM" id="SSF117892">
    <property type="entry name" value="Band 7/SPFH domain"/>
    <property type="match status" value="1"/>
</dbReference>
<dbReference type="PANTHER" id="PTHR42911">
    <property type="entry name" value="MODULATOR OF FTSH PROTEASE HFLC"/>
    <property type="match status" value="1"/>
</dbReference>
<reference evidence="2 3" key="1">
    <citation type="submission" date="2023-11" db="EMBL/GenBank/DDBJ databases">
        <authorList>
            <person name="Cook R."/>
            <person name="Crisci M."/>
            <person name="Pye H."/>
            <person name="Adriaenssens E."/>
            <person name="Santini J."/>
        </authorList>
    </citation>
    <scope>NUCLEOTIDE SEQUENCE [LARGE SCALE GENOMIC DNA]</scope>
    <source>
        <strain evidence="2">Lak_Megaphage_RVC_AP3_GC26</strain>
    </source>
</reference>
<dbReference type="Gene3D" id="3.30.479.30">
    <property type="entry name" value="Band 7 domain"/>
    <property type="match status" value="1"/>
</dbReference>
<protein>
    <submittedName>
        <fullName evidence="2">Lipoprotein</fullName>
    </submittedName>
</protein>
<accession>A0ABZ0Z348</accession>
<evidence type="ECO:0000259" key="1">
    <source>
        <dbReference type="Pfam" id="PF01145"/>
    </source>
</evidence>
<feature type="domain" description="Band 7" evidence="1">
    <location>
        <begin position="26"/>
        <end position="209"/>
    </location>
</feature>
<dbReference type="Proteomes" id="UP001348805">
    <property type="component" value="Segment"/>
</dbReference>
<keyword evidence="3" id="KW-1185">Reference proteome</keyword>
<dbReference type="EMBL" id="OR769219">
    <property type="protein sequence ID" value="WQJ51516.1"/>
    <property type="molecule type" value="Genomic_DNA"/>
</dbReference>
<organism evidence="2 3">
    <name type="scientific">phage Lak_Megaphage_RVC_AP3_GC26</name>
    <dbReference type="NCBI Taxonomy" id="3109225"/>
    <lineage>
        <taxon>Viruses</taxon>
        <taxon>Duplodnaviria</taxon>
        <taxon>Heunggongvirae</taxon>
        <taxon>Uroviricota</taxon>
        <taxon>Caudoviricetes</taxon>
        <taxon>Caudoviricetes code 15 clade</taxon>
    </lineage>
</organism>
<evidence type="ECO:0000313" key="3">
    <source>
        <dbReference type="Proteomes" id="UP001348805"/>
    </source>
</evidence>
<dbReference type="InterPro" id="IPR001107">
    <property type="entry name" value="Band_7"/>
</dbReference>
<evidence type="ECO:0000313" key="2">
    <source>
        <dbReference type="EMBL" id="WQJ51516.1"/>
    </source>
</evidence>
<dbReference type="CDD" id="cd03401">
    <property type="entry name" value="SPFH_prohibitin"/>
    <property type="match status" value="1"/>
</dbReference>
<dbReference type="PROSITE" id="PS51257">
    <property type="entry name" value="PROKAR_LIPOPROTEIN"/>
    <property type="match status" value="1"/>
</dbReference>
<proteinExistence type="predicted"/>
<dbReference type="PANTHER" id="PTHR42911:SF2">
    <property type="entry name" value="PROHIBITIN FAMILY PROTEIN"/>
    <property type="match status" value="1"/>
</dbReference>
<dbReference type="InterPro" id="IPR000163">
    <property type="entry name" value="Prohibitin"/>
</dbReference>